<protein>
    <recommendedName>
        <fullName evidence="3">Carbohydrate kinase PfkB domain-containing protein</fullName>
    </recommendedName>
</protein>
<evidence type="ECO:0000256" key="2">
    <source>
        <dbReference type="ARBA" id="ARBA00022777"/>
    </source>
</evidence>
<dbReference type="InterPro" id="IPR002173">
    <property type="entry name" value="Carboh/pur_kinase_PfkB_CS"/>
</dbReference>
<evidence type="ECO:0000313" key="4">
    <source>
        <dbReference type="EMBL" id="KRG95787.1"/>
    </source>
</evidence>
<accession>A0A0R0ENJ3</accession>
<feature type="domain" description="Carbohydrate kinase PfkB" evidence="3">
    <location>
        <begin position="93"/>
        <end position="221"/>
    </location>
</feature>
<dbReference type="PaxDb" id="3847-GLYMA19G35401.1"/>
<name>A0A0R0ENJ3_SOYBN</name>
<keyword evidence="1" id="KW-0808">Transferase</keyword>
<dbReference type="AlphaFoldDB" id="A0A0R0ENJ3"/>
<dbReference type="Pfam" id="PF00294">
    <property type="entry name" value="PfkB"/>
    <property type="match status" value="1"/>
</dbReference>
<dbReference type="Proteomes" id="UP000008827">
    <property type="component" value="Chromosome 19"/>
</dbReference>
<dbReference type="InterPro" id="IPR029056">
    <property type="entry name" value="Ribokinase-like"/>
</dbReference>
<keyword evidence="2" id="KW-0418">Kinase</keyword>
<evidence type="ECO:0000313" key="5">
    <source>
        <dbReference type="EnsemblPlants" id="KRG95787"/>
    </source>
</evidence>
<dbReference type="Gramene" id="KRG95787">
    <property type="protein sequence ID" value="KRG95787"/>
    <property type="gene ID" value="GLYMA_19G170600"/>
</dbReference>
<keyword evidence="6" id="KW-1185">Reference proteome</keyword>
<reference evidence="4" key="3">
    <citation type="submission" date="2018-07" db="EMBL/GenBank/DDBJ databases">
        <title>WGS assembly of Glycine max.</title>
        <authorList>
            <person name="Schmutz J."/>
            <person name="Cannon S."/>
            <person name="Schlueter J."/>
            <person name="Ma J."/>
            <person name="Mitros T."/>
            <person name="Nelson W."/>
            <person name="Hyten D."/>
            <person name="Song Q."/>
            <person name="Thelen J."/>
            <person name="Cheng J."/>
            <person name="Xu D."/>
            <person name="Hellsten U."/>
            <person name="May G."/>
            <person name="Yu Y."/>
            <person name="Sakurai T."/>
            <person name="Umezawa T."/>
            <person name="Bhattacharyya M."/>
            <person name="Sandhu D."/>
            <person name="Valliyodan B."/>
            <person name="Lindquist E."/>
            <person name="Peto M."/>
            <person name="Grant D."/>
            <person name="Shu S."/>
            <person name="Goodstein D."/>
            <person name="Barry K."/>
            <person name="Futrell-Griggs M."/>
            <person name="Abernathy B."/>
            <person name="Du J."/>
            <person name="Tian Z."/>
            <person name="Zhu L."/>
            <person name="Gill N."/>
            <person name="Joshi T."/>
            <person name="Libault M."/>
            <person name="Sethuraman A."/>
            <person name="Zhang X."/>
            <person name="Shinozaki K."/>
            <person name="Nguyen H."/>
            <person name="Wing R."/>
            <person name="Cregan P."/>
            <person name="Specht J."/>
            <person name="Grimwood J."/>
            <person name="Rokhsar D."/>
            <person name="Stacey G."/>
            <person name="Shoemaker R."/>
            <person name="Jackson S."/>
        </authorList>
    </citation>
    <scope>NUCLEOTIDE SEQUENCE</scope>
    <source>
        <tissue evidence="4">Callus</tissue>
    </source>
</reference>
<gene>
    <name evidence="4" type="ORF">GLYMA_19G170600</name>
</gene>
<evidence type="ECO:0000313" key="6">
    <source>
        <dbReference type="Proteomes" id="UP000008827"/>
    </source>
</evidence>
<dbReference type="GO" id="GO:0016301">
    <property type="term" value="F:kinase activity"/>
    <property type="evidence" value="ECO:0007669"/>
    <property type="project" value="UniProtKB-KW"/>
</dbReference>
<evidence type="ECO:0000259" key="3">
    <source>
        <dbReference type="Pfam" id="PF00294"/>
    </source>
</evidence>
<dbReference type="PANTHER" id="PTHR42774:SF13">
    <property type="entry name" value="PFKB FAMILY CARBOHYDRATE KINASE"/>
    <property type="match status" value="1"/>
</dbReference>
<dbReference type="SUPFAM" id="SSF53613">
    <property type="entry name" value="Ribokinase-like"/>
    <property type="match status" value="1"/>
</dbReference>
<organism evidence="4">
    <name type="scientific">Glycine max</name>
    <name type="common">Soybean</name>
    <name type="synonym">Glycine hispida</name>
    <dbReference type="NCBI Taxonomy" id="3847"/>
    <lineage>
        <taxon>Eukaryota</taxon>
        <taxon>Viridiplantae</taxon>
        <taxon>Streptophyta</taxon>
        <taxon>Embryophyta</taxon>
        <taxon>Tracheophyta</taxon>
        <taxon>Spermatophyta</taxon>
        <taxon>Magnoliopsida</taxon>
        <taxon>eudicotyledons</taxon>
        <taxon>Gunneridae</taxon>
        <taxon>Pentapetalae</taxon>
        <taxon>rosids</taxon>
        <taxon>fabids</taxon>
        <taxon>Fabales</taxon>
        <taxon>Fabaceae</taxon>
        <taxon>Papilionoideae</taxon>
        <taxon>50 kb inversion clade</taxon>
        <taxon>NPAAA clade</taxon>
        <taxon>indigoferoid/millettioid clade</taxon>
        <taxon>Phaseoleae</taxon>
        <taxon>Glycine</taxon>
        <taxon>Glycine subgen. Soja</taxon>
    </lineage>
</organism>
<dbReference type="InterPro" id="IPR052562">
    <property type="entry name" value="Ketohexokinase-related"/>
</dbReference>
<dbReference type="EMBL" id="CM000852">
    <property type="protein sequence ID" value="KRG95787.1"/>
    <property type="molecule type" value="Genomic_DNA"/>
</dbReference>
<dbReference type="EnsemblPlants" id="KRG95787">
    <property type="protein sequence ID" value="KRG95787"/>
    <property type="gene ID" value="GLYMA_19G170600"/>
</dbReference>
<proteinExistence type="predicted"/>
<dbReference type="PROSITE" id="PS00584">
    <property type="entry name" value="PFKB_KINASES_2"/>
    <property type="match status" value="1"/>
</dbReference>
<reference evidence="4 5" key="1">
    <citation type="journal article" date="2010" name="Nature">
        <title>Genome sequence of the palaeopolyploid soybean.</title>
        <authorList>
            <person name="Schmutz J."/>
            <person name="Cannon S.B."/>
            <person name="Schlueter J."/>
            <person name="Ma J."/>
            <person name="Mitros T."/>
            <person name="Nelson W."/>
            <person name="Hyten D.L."/>
            <person name="Song Q."/>
            <person name="Thelen J.J."/>
            <person name="Cheng J."/>
            <person name="Xu D."/>
            <person name="Hellsten U."/>
            <person name="May G.D."/>
            <person name="Yu Y."/>
            <person name="Sakurai T."/>
            <person name="Umezawa T."/>
            <person name="Bhattacharyya M.K."/>
            <person name="Sandhu D."/>
            <person name="Valliyodan B."/>
            <person name="Lindquist E."/>
            <person name="Peto M."/>
            <person name="Grant D."/>
            <person name="Shu S."/>
            <person name="Goodstein D."/>
            <person name="Barry K."/>
            <person name="Futrell-Griggs M."/>
            <person name="Abernathy B."/>
            <person name="Du J."/>
            <person name="Tian Z."/>
            <person name="Zhu L."/>
            <person name="Gill N."/>
            <person name="Joshi T."/>
            <person name="Libault M."/>
            <person name="Sethuraman A."/>
            <person name="Zhang X.-C."/>
            <person name="Shinozaki K."/>
            <person name="Nguyen H.T."/>
            <person name="Wing R.A."/>
            <person name="Cregan P."/>
            <person name="Specht J."/>
            <person name="Grimwood J."/>
            <person name="Rokhsar D."/>
            <person name="Stacey G."/>
            <person name="Shoemaker R.C."/>
            <person name="Jackson S.A."/>
        </authorList>
    </citation>
    <scope>NUCLEOTIDE SEQUENCE</scope>
    <source>
        <strain evidence="5">cv. Williams 82</strain>
        <tissue evidence="4">Callus</tissue>
    </source>
</reference>
<sequence length="232" mass="25263">MSCVVFIQPFLELTALCNYLELTTMSMCDLEFLDKLCKSGTCIHIPGFPPMKTDDLPESSLLTALNGARFVYFDRRLHETALVVAHEEVKENIPILMDAGRLREGLDDLVKLADYVVCAARFLQAQDPSTEEVDVDKLLESLQTRKNGSTHIPTCISSSVTKLHAEGVGTLIDTTGAGDAFIGAVLYAICAKFAPEKMLCFAATVAASKCRVLGARSGLPHRTDPCLASFMQ</sequence>
<dbReference type="InterPro" id="IPR011611">
    <property type="entry name" value="PfkB_dom"/>
</dbReference>
<dbReference type="SMR" id="A0A0R0ENJ3"/>
<dbReference type="InParanoid" id="A0A0R0ENJ3"/>
<evidence type="ECO:0000256" key="1">
    <source>
        <dbReference type="ARBA" id="ARBA00022679"/>
    </source>
</evidence>
<reference evidence="5" key="2">
    <citation type="submission" date="2018-02" db="UniProtKB">
        <authorList>
            <consortium name="EnsemblPlants"/>
        </authorList>
    </citation>
    <scope>IDENTIFICATION</scope>
    <source>
        <strain evidence="5">Williams 82</strain>
    </source>
</reference>
<dbReference type="Gene3D" id="3.40.1190.20">
    <property type="match status" value="1"/>
</dbReference>
<dbReference type="PANTHER" id="PTHR42774">
    <property type="entry name" value="PHOSPHOTRANSFERASE SYSTEM TRANSPORT PROTEIN"/>
    <property type="match status" value="1"/>
</dbReference>